<dbReference type="InterPro" id="IPR029060">
    <property type="entry name" value="PIN-like_dom_sf"/>
</dbReference>
<dbReference type="AlphaFoldDB" id="A0A7W9SEI1"/>
<dbReference type="Gene3D" id="3.40.50.1010">
    <property type="entry name" value="5'-nuclease"/>
    <property type="match status" value="1"/>
</dbReference>
<reference evidence="2 3" key="1">
    <citation type="submission" date="2020-08" db="EMBL/GenBank/DDBJ databases">
        <title>Genomic Encyclopedia of Type Strains, Phase IV (KMG-IV): sequencing the most valuable type-strain genomes for metagenomic binning, comparative biology and taxonomic classification.</title>
        <authorList>
            <person name="Goeker M."/>
        </authorList>
    </citation>
    <scope>NUCLEOTIDE SEQUENCE [LARGE SCALE GENOMIC DNA]</scope>
    <source>
        <strain evidence="2 3">DSM 17245</strain>
    </source>
</reference>
<name>A0A7W9SEI1_9FIRM</name>
<dbReference type="Proteomes" id="UP000522163">
    <property type="component" value="Unassembled WGS sequence"/>
</dbReference>
<feature type="domain" description="PIN" evidence="1">
    <location>
        <begin position="14"/>
        <end position="127"/>
    </location>
</feature>
<dbReference type="InterPro" id="IPR002716">
    <property type="entry name" value="PIN_dom"/>
</dbReference>
<protein>
    <submittedName>
        <fullName evidence="2">Putative nucleic acid-binding protein</fullName>
    </submittedName>
</protein>
<proteinExistence type="predicted"/>
<dbReference type="GeneID" id="85014207"/>
<evidence type="ECO:0000259" key="1">
    <source>
        <dbReference type="Pfam" id="PF13470"/>
    </source>
</evidence>
<evidence type="ECO:0000313" key="2">
    <source>
        <dbReference type="EMBL" id="MBB6040687.1"/>
    </source>
</evidence>
<accession>A0A7W9SEI1</accession>
<dbReference type="EMBL" id="JACHHH010000002">
    <property type="protein sequence ID" value="MBB6040687.1"/>
    <property type="molecule type" value="Genomic_DNA"/>
</dbReference>
<dbReference type="SUPFAM" id="SSF88723">
    <property type="entry name" value="PIN domain-like"/>
    <property type="match status" value="1"/>
</dbReference>
<sequence>MKKNEQMLQKKNIKIFLDTNVLLNYITNREDDELEASIEIIKSCAFGQYEGYISLQCLPTIWFVLRKYDNEIKRSALRELCSIFTIVNISQMEVLDAINHTVFTDFEDCLQSKCAKEADADFIITCNGKDFLHSEVRALSPNQFLNLIAY</sequence>
<gene>
    <name evidence="2" type="ORF">HNQ46_000650</name>
</gene>
<dbReference type="Pfam" id="PF13470">
    <property type="entry name" value="PIN_3"/>
    <property type="match status" value="1"/>
</dbReference>
<dbReference type="RefSeq" id="WP_243155827.1">
    <property type="nucleotide sequence ID" value="NZ_CAUVGH010000019.1"/>
</dbReference>
<comment type="caution">
    <text evidence="2">The sequence shown here is derived from an EMBL/GenBank/DDBJ whole genome shotgun (WGS) entry which is preliminary data.</text>
</comment>
<evidence type="ECO:0000313" key="3">
    <source>
        <dbReference type="Proteomes" id="UP000522163"/>
    </source>
</evidence>
<organism evidence="2 3">
    <name type="scientific">Oribacterium sinus</name>
    <dbReference type="NCBI Taxonomy" id="237576"/>
    <lineage>
        <taxon>Bacteria</taxon>
        <taxon>Bacillati</taxon>
        <taxon>Bacillota</taxon>
        <taxon>Clostridia</taxon>
        <taxon>Lachnospirales</taxon>
        <taxon>Lachnospiraceae</taxon>
        <taxon>Oribacterium</taxon>
    </lineage>
</organism>